<name>A0A937G1L7_9BACT</name>
<dbReference type="AlphaFoldDB" id="A0A937G1L7"/>
<organism evidence="1 2">
    <name type="scientific">Fulvivirga marina</name>
    <dbReference type="NCBI Taxonomy" id="2494733"/>
    <lineage>
        <taxon>Bacteria</taxon>
        <taxon>Pseudomonadati</taxon>
        <taxon>Bacteroidota</taxon>
        <taxon>Cytophagia</taxon>
        <taxon>Cytophagales</taxon>
        <taxon>Fulvivirgaceae</taxon>
        <taxon>Fulvivirga</taxon>
    </lineage>
</organism>
<evidence type="ECO:0000313" key="1">
    <source>
        <dbReference type="EMBL" id="MBL6448521.1"/>
    </source>
</evidence>
<dbReference type="Proteomes" id="UP000614216">
    <property type="component" value="Unassembled WGS sequence"/>
</dbReference>
<protein>
    <submittedName>
        <fullName evidence="1">Uncharacterized protein</fullName>
    </submittedName>
</protein>
<keyword evidence="2" id="KW-1185">Reference proteome</keyword>
<gene>
    <name evidence="1" type="ORF">JMN32_19580</name>
</gene>
<dbReference type="EMBL" id="JAEUGD010000064">
    <property type="protein sequence ID" value="MBL6448521.1"/>
    <property type="molecule type" value="Genomic_DNA"/>
</dbReference>
<evidence type="ECO:0000313" key="2">
    <source>
        <dbReference type="Proteomes" id="UP000614216"/>
    </source>
</evidence>
<dbReference type="RefSeq" id="WP_202858057.1">
    <property type="nucleotide sequence ID" value="NZ_JAEUGD010000064.1"/>
</dbReference>
<comment type="caution">
    <text evidence="1">The sequence shown here is derived from an EMBL/GenBank/DDBJ whole genome shotgun (WGS) entry which is preliminary data.</text>
</comment>
<reference evidence="1" key="1">
    <citation type="submission" date="2021-01" db="EMBL/GenBank/DDBJ databases">
        <title>Fulvivirga kasyanovii gen. nov., sp nov., a novel member of the phylum Bacteroidetes isolated from seawater in a mussel farm.</title>
        <authorList>
            <person name="Zhao L.-H."/>
            <person name="Wang Z.-J."/>
        </authorList>
    </citation>
    <scope>NUCLEOTIDE SEQUENCE</scope>
    <source>
        <strain evidence="1">29W222</strain>
    </source>
</reference>
<accession>A0A937G1L7</accession>
<proteinExistence type="predicted"/>
<sequence length="55" mass="6145">MKTLKLLIFIRVKSTDKVTDTPAASISKATEDIEKESPTAKRIQAYCDCPLHPLK</sequence>